<dbReference type="InterPro" id="IPR033985">
    <property type="entry name" value="SusD-like_N"/>
</dbReference>
<comment type="subcellular location">
    <subcellularLocation>
        <location evidence="1">Cell outer membrane</location>
    </subcellularLocation>
</comment>
<feature type="domain" description="SusD-like N-terminal" evidence="7">
    <location>
        <begin position="49"/>
        <end position="231"/>
    </location>
</feature>
<dbReference type="Gene3D" id="1.25.40.390">
    <property type="match status" value="1"/>
</dbReference>
<evidence type="ECO:0000256" key="5">
    <source>
        <dbReference type="ARBA" id="ARBA00023237"/>
    </source>
</evidence>
<dbReference type="CDD" id="cd08977">
    <property type="entry name" value="SusD"/>
    <property type="match status" value="1"/>
</dbReference>
<evidence type="ECO:0000256" key="3">
    <source>
        <dbReference type="ARBA" id="ARBA00022729"/>
    </source>
</evidence>
<proteinExistence type="inferred from homology"/>
<keyword evidence="5" id="KW-0998">Cell outer membrane</keyword>
<evidence type="ECO:0000256" key="1">
    <source>
        <dbReference type="ARBA" id="ARBA00004442"/>
    </source>
</evidence>
<dbReference type="AlphaFoldDB" id="A0A437MY59"/>
<evidence type="ECO:0000313" key="8">
    <source>
        <dbReference type="EMBL" id="RVU02610.1"/>
    </source>
</evidence>
<name>A0A437MY59_9SPHI</name>
<dbReference type="PROSITE" id="PS51257">
    <property type="entry name" value="PROKAR_LIPOPROTEIN"/>
    <property type="match status" value="1"/>
</dbReference>
<organism evidence="8 9">
    <name type="scientific">Mucilaginibacter limnophilus</name>
    <dbReference type="NCBI Taxonomy" id="1932778"/>
    <lineage>
        <taxon>Bacteria</taxon>
        <taxon>Pseudomonadati</taxon>
        <taxon>Bacteroidota</taxon>
        <taxon>Sphingobacteriia</taxon>
        <taxon>Sphingobacteriales</taxon>
        <taxon>Sphingobacteriaceae</taxon>
        <taxon>Mucilaginibacter</taxon>
    </lineage>
</organism>
<dbReference type="Pfam" id="PF07980">
    <property type="entry name" value="SusD_RagB"/>
    <property type="match status" value="1"/>
</dbReference>
<comment type="caution">
    <text evidence="8">The sequence shown here is derived from an EMBL/GenBank/DDBJ whole genome shotgun (WGS) entry which is preliminary data.</text>
</comment>
<dbReference type="GO" id="GO:0009279">
    <property type="term" value="C:cell outer membrane"/>
    <property type="evidence" value="ECO:0007669"/>
    <property type="project" value="UniProtKB-SubCell"/>
</dbReference>
<evidence type="ECO:0000259" key="7">
    <source>
        <dbReference type="Pfam" id="PF14322"/>
    </source>
</evidence>
<dbReference type="Proteomes" id="UP000282759">
    <property type="component" value="Unassembled WGS sequence"/>
</dbReference>
<protein>
    <submittedName>
        <fullName evidence="8">RagB/SusD family nutrient uptake outer membrane protein</fullName>
    </submittedName>
</protein>
<gene>
    <name evidence="8" type="ORF">EOD41_01325</name>
</gene>
<evidence type="ECO:0000256" key="4">
    <source>
        <dbReference type="ARBA" id="ARBA00023136"/>
    </source>
</evidence>
<sequence length="581" mass="66132">MKKQKPIILVLLATGMFLFACKKYEPVPVDRVTIDFIFDKNDSAGTKAEAFLLGVYRVMKFGHGRISDSYLDAASDDAVTSTAESNDLTILSTGSYSSNSMPGSEDVWDDFYIGIRRANIFINNIDAVPTNLKESNNLLRKYNWKSEARFLRAYFYFELLKRYGGIPILGDKVYQLDDDVALPRNNFEDCVNYIVSECDAIKDSILVERKDQDSHRATKRAVLALKSKVLLYAASPLYNEGVTNPLLGYVGGDVKERWVRARNAAAEALLVNRTLLPDFRNVFLTPNNEEVIFVRAIESSDNSGNSDNIEEAQAPINFPAPVSRGATSPTQEFVDAFTMRNGLAISDPQSGYNDNNPYFNRDPRLDYTVFYNGSTWVGTNTATNKVETFEGGRSKPNGTQIQTRTSYYMRKFMGKWEGAEKFDNHWSDWVVFRNAELYLNFAEASNEIDGPNAPLLKQDLRELRKRAGIAENTAGVAGTYGIRDNISQTEMRDLIRNERRTELAFEEQRFFDIRRWKIAETVMNQPRQGLSIIKLGETSYEYNRVNVLQTKFEAAQNKMYFYPIPYVEVLKNPNMKQNPGW</sequence>
<feature type="domain" description="RagB/SusD" evidence="6">
    <location>
        <begin position="290"/>
        <end position="581"/>
    </location>
</feature>
<evidence type="ECO:0000313" key="9">
    <source>
        <dbReference type="Proteomes" id="UP000282759"/>
    </source>
</evidence>
<reference evidence="8 9" key="1">
    <citation type="submission" date="2019-01" db="EMBL/GenBank/DDBJ databases">
        <authorList>
            <person name="Chen W.-M."/>
        </authorList>
    </citation>
    <scope>NUCLEOTIDE SEQUENCE [LARGE SCALE GENOMIC DNA]</scope>
    <source>
        <strain evidence="8 9">YBJ-36</strain>
    </source>
</reference>
<accession>A0A437MY59</accession>
<dbReference type="OrthoDB" id="5694214at2"/>
<evidence type="ECO:0000259" key="6">
    <source>
        <dbReference type="Pfam" id="PF07980"/>
    </source>
</evidence>
<dbReference type="Pfam" id="PF14322">
    <property type="entry name" value="SusD-like_3"/>
    <property type="match status" value="1"/>
</dbReference>
<keyword evidence="9" id="KW-1185">Reference proteome</keyword>
<dbReference type="RefSeq" id="WP_127702977.1">
    <property type="nucleotide sequence ID" value="NZ_SACK01000001.1"/>
</dbReference>
<dbReference type="SUPFAM" id="SSF48452">
    <property type="entry name" value="TPR-like"/>
    <property type="match status" value="1"/>
</dbReference>
<keyword evidence="3" id="KW-0732">Signal</keyword>
<dbReference type="InterPro" id="IPR011990">
    <property type="entry name" value="TPR-like_helical_dom_sf"/>
</dbReference>
<comment type="similarity">
    <text evidence="2">Belongs to the SusD family.</text>
</comment>
<keyword evidence="4" id="KW-0472">Membrane</keyword>
<evidence type="ECO:0000256" key="2">
    <source>
        <dbReference type="ARBA" id="ARBA00006275"/>
    </source>
</evidence>
<dbReference type="InterPro" id="IPR012944">
    <property type="entry name" value="SusD_RagB_dom"/>
</dbReference>
<dbReference type="EMBL" id="SACK01000001">
    <property type="protein sequence ID" value="RVU02610.1"/>
    <property type="molecule type" value="Genomic_DNA"/>
</dbReference>